<dbReference type="Gene3D" id="2.30.29.30">
    <property type="entry name" value="Pleckstrin-homology domain (PH domain)/Phosphotyrosine-binding domain (PTB)"/>
    <property type="match status" value="1"/>
</dbReference>
<dbReference type="GO" id="GO:0098978">
    <property type="term" value="C:glutamatergic synapse"/>
    <property type="evidence" value="ECO:0007669"/>
    <property type="project" value="TreeGrafter"/>
</dbReference>
<dbReference type="InterPro" id="IPR011993">
    <property type="entry name" value="PH-like_dom_sf"/>
</dbReference>
<dbReference type="Pfam" id="PF00169">
    <property type="entry name" value="PH"/>
    <property type="match status" value="1"/>
</dbReference>
<organism evidence="16 17">
    <name type="scientific">Scophthalmus maximus</name>
    <name type="common">Turbot</name>
    <name type="synonym">Psetta maxima</name>
    <dbReference type="NCBI Taxonomy" id="52904"/>
    <lineage>
        <taxon>Eukaryota</taxon>
        <taxon>Metazoa</taxon>
        <taxon>Chordata</taxon>
        <taxon>Craniata</taxon>
        <taxon>Vertebrata</taxon>
        <taxon>Euteleostomi</taxon>
        <taxon>Actinopterygii</taxon>
        <taxon>Neopterygii</taxon>
        <taxon>Teleostei</taxon>
        <taxon>Neoteleostei</taxon>
        <taxon>Acanthomorphata</taxon>
        <taxon>Carangaria</taxon>
        <taxon>Pleuronectiformes</taxon>
        <taxon>Pleuronectoidei</taxon>
        <taxon>Scophthalmidae</taxon>
        <taxon>Scophthalmus</taxon>
    </lineage>
</organism>
<dbReference type="InterPro" id="IPR014770">
    <property type="entry name" value="Munc13_1"/>
</dbReference>
<evidence type="ECO:0000256" key="1">
    <source>
        <dbReference type="ARBA" id="ARBA00004156"/>
    </source>
</evidence>
<dbReference type="InterPro" id="IPR033227">
    <property type="entry name" value="CAPS"/>
</dbReference>
<evidence type="ECO:0000256" key="8">
    <source>
        <dbReference type="ARBA" id="ARBA00023121"/>
    </source>
</evidence>
<dbReference type="PROSITE" id="PS50003">
    <property type="entry name" value="PH_DOMAIN"/>
    <property type="match status" value="1"/>
</dbReference>
<dbReference type="InterPro" id="IPR057457">
    <property type="entry name" value="CAPS_C2"/>
</dbReference>
<dbReference type="GO" id="GO:0098793">
    <property type="term" value="C:presynapse"/>
    <property type="evidence" value="ECO:0007669"/>
    <property type="project" value="GOC"/>
</dbReference>
<dbReference type="SUPFAM" id="SSF50729">
    <property type="entry name" value="PH domain-like"/>
    <property type="match status" value="1"/>
</dbReference>
<name>A0A8D3B6T5_SCOMX</name>
<dbReference type="Pfam" id="PF06292">
    <property type="entry name" value="MUN"/>
    <property type="match status" value="2"/>
</dbReference>
<evidence type="ECO:0000256" key="3">
    <source>
        <dbReference type="ARBA" id="ARBA00022483"/>
    </source>
</evidence>
<evidence type="ECO:0000256" key="10">
    <source>
        <dbReference type="ARBA" id="ARBA00023329"/>
    </source>
</evidence>
<evidence type="ECO:0000256" key="7">
    <source>
        <dbReference type="ARBA" id="ARBA00023018"/>
    </source>
</evidence>
<dbReference type="PROSITE" id="PS51258">
    <property type="entry name" value="MHD1"/>
    <property type="match status" value="1"/>
</dbReference>
<keyword evidence="4" id="KW-0479">Metal-binding</keyword>
<dbReference type="FunFam" id="1.10.357.50:FF:000002">
    <property type="entry name" value="calcium-dependent secretion activator 2 isoform X7"/>
    <property type="match status" value="1"/>
</dbReference>
<dbReference type="InterPro" id="IPR001849">
    <property type="entry name" value="PH_domain"/>
</dbReference>
<sequence>MLDPSSSEEESDGIVEEESKEAMAPQAGTRISPSRTSESSGGLAPSSSSRSGARPTSPSPSAASEEKEDLEKMQREEDDRKKKLQLYVFVMRCVAYPFNAKQPTDMARRQQKITKQQLQQTKDRFQAFLNGDTQIVADEAFINAVQSYYEVFLKSDRVAKMVQSGGFSANDIREVFKRHIEKRVRSLPEIDGLSKETVLSSWMAKFDTIYRGDEDPRKAQQRMTASAASELILSKDQLYEMFQNILGIKKFEHQLLYQACQLDNLDEQAAQIRRELDGRLQMADQIARGGKFPKFVSKEMEAMYIEELKSSVNQLMANLESMPVSKGGEFKLQKLKRGHNTSIIDMGQEDENTLSKSDVVLSFTLEVVIMEVVGLKSLAPNRIVYCTMEVEGGEKLQTDQAEASKPTWGTQGDFTTTHPLPAVKVKLFTESTGVLALEDKELGRVVLHPTPNSPKQSELHKMTVTKACPDQDLKIKLAIRMDKPQNMKHCGYLWAFGKNVWKRWKKRFFVLVQVSQYTFAMCSYREKKSEPQELLQLDGYTVDYSDPQPGLDGGRTFFNAVKEGDTVIFASDDEQDRILWVQAMYRATGQSHKPVPPTQVQKLNSKGGASAQMDAPISQFYADRAQKHGMDEFISANPCSFDHASLFEMVQRLTLDHRLNDTFCCLGWFSPGQVFVLDEYCARNGVRGCHRHLCYLRDLLERAESGAIIDPTLLHYSFAFCASHVHGNSNYWGPLGYEALISPKSYQSPDPRSASKRVRIFKFRKTKDAKIPLFQGQKRPDGLSTVKVDEKERFEDIKERLRVILENQIVNFRYFFPFGRPEGALKATLSLLERVLMKDIVTPVPPEEVKGVIRKCLEQAAQLNYQRIKEYAKIEENVGGLVTPAKKLEETIRLAELVIEVLQQNQEHHAEAFAWWTDLMVEHAETFLALYAIDMDAALEIQSPESWDSFPLFQLLNDFLRTDYHLCNGKFHKHLQDLYAPLVVRYVDLMESSIAQSIHKGFERESWEPVNNGSGTSEDLFWKLDALQTFIRDLHWPEEEFAKHLESRIQLMSSNMIENCVKRGRMTDRSRNTLRMAFESKLTKSSKSTDFRISPTLCTMFNVMVDAKDQSAKLCAMEMGQEKQFHSQIDELIEESVKDMIQLLVAKFVAILESVLAKISRYDEGTLFSSFLSFTVKAASKYVDVPKPGMDVADGYVTFVRHSQDILRDKVNEEVYIERLFDQWYTATMNLLGTWLTERMDQQLHVYQLKILIRITKKKYRDFRLQGVLDSTLNSKMYDTVRNRLTLEEATASVREGGMQGISMKDSDEEDEEDD</sequence>
<keyword evidence="3" id="KW-0268">Exocytosis</keyword>
<dbReference type="FunFam" id="2.30.29.30:FF:000007">
    <property type="entry name" value="Calcium-dependent secretion activator 2 isoform B"/>
    <property type="match status" value="1"/>
</dbReference>
<feature type="region of interest" description="Disordered" evidence="12">
    <location>
        <begin position="1"/>
        <end position="78"/>
    </location>
</feature>
<dbReference type="Pfam" id="PF25341">
    <property type="entry name" value="C2_CAPS"/>
    <property type="match status" value="1"/>
</dbReference>
<evidence type="ECO:0000256" key="4">
    <source>
        <dbReference type="ARBA" id="ARBA00022723"/>
    </source>
</evidence>
<evidence type="ECO:0000256" key="5">
    <source>
        <dbReference type="ARBA" id="ARBA00022837"/>
    </source>
</evidence>
<evidence type="ECO:0000313" key="16">
    <source>
        <dbReference type="Ensembl" id="ENSSMAP00000029403.2"/>
    </source>
</evidence>
<dbReference type="GO" id="GO:0046872">
    <property type="term" value="F:metal ion binding"/>
    <property type="evidence" value="ECO:0007669"/>
    <property type="project" value="UniProtKB-KW"/>
</dbReference>
<dbReference type="Ensembl" id="ENSSMAT00000029766.2">
    <property type="protein sequence ID" value="ENSSMAP00000029403.2"/>
    <property type="gene ID" value="ENSSMAG00000017781.2"/>
</dbReference>
<reference evidence="16" key="2">
    <citation type="submission" date="2025-08" db="UniProtKB">
        <authorList>
            <consortium name="Ensembl"/>
        </authorList>
    </citation>
    <scope>IDENTIFICATION</scope>
</reference>
<dbReference type="SMART" id="SM00233">
    <property type="entry name" value="PH"/>
    <property type="match status" value="1"/>
</dbReference>
<keyword evidence="2" id="KW-0813">Transport</keyword>
<dbReference type="GO" id="GO:0008289">
    <property type="term" value="F:lipid binding"/>
    <property type="evidence" value="ECO:0007669"/>
    <property type="project" value="UniProtKB-KW"/>
</dbReference>
<keyword evidence="6" id="KW-0653">Protein transport</keyword>
<keyword evidence="10" id="KW-0968">Cytoplasmic vesicle</keyword>
<keyword evidence="7" id="KW-0770">Synapse</keyword>
<dbReference type="GO" id="GO:0016079">
    <property type="term" value="P:synaptic vesicle exocytosis"/>
    <property type="evidence" value="ECO:0007669"/>
    <property type="project" value="InterPro"/>
</dbReference>
<dbReference type="PANTHER" id="PTHR12166">
    <property type="entry name" value="CALCIUM-DEPENDENT SECRETION ACTIVATOR"/>
    <property type="match status" value="1"/>
</dbReference>
<feature type="domain" description="C2" evidence="14">
    <location>
        <begin position="345"/>
        <end position="463"/>
    </location>
</feature>
<protein>
    <submittedName>
        <fullName evidence="16">Ca2+-dependent activator protein for secretion b</fullName>
    </submittedName>
</protein>
<keyword evidence="8" id="KW-0446">Lipid-binding</keyword>
<dbReference type="GO" id="GO:0045921">
    <property type="term" value="P:positive regulation of exocytosis"/>
    <property type="evidence" value="ECO:0007669"/>
    <property type="project" value="TreeGrafter"/>
</dbReference>
<reference evidence="16" key="1">
    <citation type="submission" date="2023-05" db="EMBL/GenBank/DDBJ databases">
        <title>High-quality long-read genome of Scophthalmus maximus.</title>
        <authorList>
            <person name="Lien S."/>
            <person name="Martinez P."/>
        </authorList>
    </citation>
    <scope>NUCLEOTIDE SEQUENCE [LARGE SCALE GENOMIC DNA]</scope>
</reference>
<evidence type="ECO:0000256" key="12">
    <source>
        <dbReference type="SAM" id="MobiDB-lite"/>
    </source>
</evidence>
<evidence type="ECO:0000256" key="2">
    <source>
        <dbReference type="ARBA" id="ARBA00022448"/>
    </source>
</evidence>
<feature type="domain" description="MHD1" evidence="15">
    <location>
        <begin position="933"/>
        <end position="1064"/>
    </location>
</feature>
<feature type="compositionally biased region" description="Low complexity" evidence="12">
    <location>
        <begin position="36"/>
        <end position="63"/>
    </location>
</feature>
<evidence type="ECO:0000313" key="17">
    <source>
        <dbReference type="Proteomes" id="UP000694558"/>
    </source>
</evidence>
<feature type="domain" description="PH" evidence="13">
    <location>
        <begin position="486"/>
        <end position="589"/>
    </location>
</feature>
<dbReference type="CDD" id="cd01234">
    <property type="entry name" value="PH_CADPS"/>
    <property type="match status" value="1"/>
</dbReference>
<dbReference type="GO" id="GO:1990504">
    <property type="term" value="P:dense core granule exocytosis"/>
    <property type="evidence" value="ECO:0007669"/>
    <property type="project" value="InterPro"/>
</dbReference>
<dbReference type="SMART" id="SM01145">
    <property type="entry name" value="DUF1041"/>
    <property type="match status" value="1"/>
</dbReference>
<dbReference type="InterPro" id="IPR010439">
    <property type="entry name" value="MUN_dom"/>
</dbReference>
<comment type="subcellular location">
    <subcellularLocation>
        <location evidence="1">Cytoplasmic vesicle membrane</location>
    </subcellularLocation>
    <subcellularLocation>
        <location evidence="11">Synapse</location>
    </subcellularLocation>
</comment>
<evidence type="ECO:0000256" key="9">
    <source>
        <dbReference type="ARBA" id="ARBA00023136"/>
    </source>
</evidence>
<dbReference type="GO" id="GO:0030659">
    <property type="term" value="C:cytoplasmic vesicle membrane"/>
    <property type="evidence" value="ECO:0007669"/>
    <property type="project" value="UniProtKB-SubCell"/>
</dbReference>
<feature type="compositionally biased region" description="Acidic residues" evidence="12">
    <location>
        <begin position="1"/>
        <end position="19"/>
    </location>
</feature>
<dbReference type="PANTHER" id="PTHR12166:SF6">
    <property type="entry name" value="CALCIUM-DEPENDENT SECRETION ACTIVATOR 1"/>
    <property type="match status" value="1"/>
</dbReference>
<feature type="compositionally biased region" description="Basic and acidic residues" evidence="12">
    <location>
        <begin position="69"/>
        <end position="78"/>
    </location>
</feature>
<keyword evidence="5" id="KW-0106">Calcium</keyword>
<keyword evidence="9" id="KW-0472">Membrane</keyword>
<evidence type="ECO:0000259" key="14">
    <source>
        <dbReference type="PROSITE" id="PS50004"/>
    </source>
</evidence>
<proteinExistence type="predicted"/>
<evidence type="ECO:0000256" key="11">
    <source>
        <dbReference type="ARBA" id="ARBA00034103"/>
    </source>
</evidence>
<dbReference type="Proteomes" id="UP000694558">
    <property type="component" value="Chromosome 6"/>
</dbReference>
<dbReference type="GeneTree" id="ENSGT00590000083094"/>
<accession>A0A8D3B6T5</accession>
<evidence type="ECO:0000259" key="13">
    <source>
        <dbReference type="PROSITE" id="PS50003"/>
    </source>
</evidence>
<evidence type="ECO:0000256" key="6">
    <source>
        <dbReference type="ARBA" id="ARBA00022927"/>
    </source>
</evidence>
<evidence type="ECO:0000259" key="15">
    <source>
        <dbReference type="PROSITE" id="PS51258"/>
    </source>
</evidence>
<dbReference type="GO" id="GO:0015031">
    <property type="term" value="P:protein transport"/>
    <property type="evidence" value="ECO:0007669"/>
    <property type="project" value="UniProtKB-KW"/>
</dbReference>
<dbReference type="InterPro" id="IPR000008">
    <property type="entry name" value="C2_dom"/>
</dbReference>
<dbReference type="PROSITE" id="PS50004">
    <property type="entry name" value="C2"/>
    <property type="match status" value="1"/>
</dbReference>
<gene>
    <name evidence="16" type="primary">cadpsb</name>
</gene>